<dbReference type="GO" id="GO:0005524">
    <property type="term" value="F:ATP binding"/>
    <property type="evidence" value="ECO:0007669"/>
    <property type="project" value="UniProtKB-KW"/>
</dbReference>
<dbReference type="EMBL" id="JAGQHS010000085">
    <property type="protein sequence ID" value="MCA9757171.1"/>
    <property type="molecule type" value="Genomic_DNA"/>
</dbReference>
<dbReference type="PROSITE" id="PS50893">
    <property type="entry name" value="ABC_TRANSPORTER_2"/>
    <property type="match status" value="1"/>
</dbReference>
<dbReference type="PANTHER" id="PTHR43582">
    <property type="entry name" value="LINEARMYCIN RESISTANCE ATP-BINDING PROTEIN LNRL"/>
    <property type="match status" value="1"/>
</dbReference>
<dbReference type="AlphaFoldDB" id="A0A956NES6"/>
<organism evidence="4 5">
    <name type="scientific">Eiseniibacteriota bacterium</name>
    <dbReference type="NCBI Taxonomy" id="2212470"/>
    <lineage>
        <taxon>Bacteria</taxon>
        <taxon>Candidatus Eiseniibacteriota</taxon>
    </lineage>
</organism>
<dbReference type="GO" id="GO:0016887">
    <property type="term" value="F:ATP hydrolysis activity"/>
    <property type="evidence" value="ECO:0007669"/>
    <property type="project" value="InterPro"/>
</dbReference>
<feature type="domain" description="ABC transporter" evidence="3">
    <location>
        <begin position="36"/>
        <end position="266"/>
    </location>
</feature>
<comment type="caution">
    <text evidence="4">The sequence shown here is derived from an EMBL/GenBank/DDBJ whole genome shotgun (WGS) entry which is preliminary data.</text>
</comment>
<dbReference type="SUPFAM" id="SSF52540">
    <property type="entry name" value="P-loop containing nucleoside triphosphate hydrolases"/>
    <property type="match status" value="1"/>
</dbReference>
<name>A0A956NES6_UNCEI</name>
<dbReference type="SMART" id="SM00382">
    <property type="entry name" value="AAA"/>
    <property type="match status" value="1"/>
</dbReference>
<dbReference type="InterPro" id="IPR003593">
    <property type="entry name" value="AAA+_ATPase"/>
</dbReference>
<keyword evidence="2 4" id="KW-0067">ATP-binding</keyword>
<dbReference type="Proteomes" id="UP000739538">
    <property type="component" value="Unassembled WGS sequence"/>
</dbReference>
<evidence type="ECO:0000256" key="1">
    <source>
        <dbReference type="ARBA" id="ARBA00022741"/>
    </source>
</evidence>
<keyword evidence="1" id="KW-0547">Nucleotide-binding</keyword>
<dbReference type="PANTHER" id="PTHR43582:SF2">
    <property type="entry name" value="LINEARMYCIN RESISTANCE ATP-BINDING PROTEIN LNRL"/>
    <property type="match status" value="1"/>
</dbReference>
<dbReference type="PROSITE" id="PS00211">
    <property type="entry name" value="ABC_TRANSPORTER_1"/>
    <property type="match status" value="1"/>
</dbReference>
<dbReference type="Gene3D" id="3.40.50.300">
    <property type="entry name" value="P-loop containing nucleotide triphosphate hydrolases"/>
    <property type="match status" value="1"/>
</dbReference>
<evidence type="ECO:0000313" key="4">
    <source>
        <dbReference type="EMBL" id="MCA9757171.1"/>
    </source>
</evidence>
<evidence type="ECO:0000256" key="2">
    <source>
        <dbReference type="ARBA" id="ARBA00022840"/>
    </source>
</evidence>
<proteinExistence type="predicted"/>
<dbReference type="InterPro" id="IPR003439">
    <property type="entry name" value="ABC_transporter-like_ATP-bd"/>
</dbReference>
<protein>
    <submittedName>
        <fullName evidence="4">ABC transporter ATP-binding protein</fullName>
    </submittedName>
</protein>
<evidence type="ECO:0000313" key="5">
    <source>
        <dbReference type="Proteomes" id="UP000739538"/>
    </source>
</evidence>
<evidence type="ECO:0000259" key="3">
    <source>
        <dbReference type="PROSITE" id="PS50893"/>
    </source>
</evidence>
<dbReference type="Pfam" id="PF00005">
    <property type="entry name" value="ABC_tran"/>
    <property type="match status" value="1"/>
</dbReference>
<reference evidence="4" key="1">
    <citation type="submission" date="2020-04" db="EMBL/GenBank/DDBJ databases">
        <authorList>
            <person name="Zhang T."/>
        </authorList>
    </citation>
    <scope>NUCLEOTIDE SEQUENCE</scope>
    <source>
        <strain evidence="4">HKST-UBA02</strain>
    </source>
</reference>
<reference evidence="4" key="2">
    <citation type="journal article" date="2021" name="Microbiome">
        <title>Successional dynamics and alternative stable states in a saline activated sludge microbial community over 9 years.</title>
        <authorList>
            <person name="Wang Y."/>
            <person name="Ye J."/>
            <person name="Ju F."/>
            <person name="Liu L."/>
            <person name="Boyd J.A."/>
            <person name="Deng Y."/>
            <person name="Parks D.H."/>
            <person name="Jiang X."/>
            <person name="Yin X."/>
            <person name="Woodcroft B.J."/>
            <person name="Tyson G.W."/>
            <person name="Hugenholtz P."/>
            <person name="Polz M.F."/>
            <person name="Zhang T."/>
        </authorList>
    </citation>
    <scope>NUCLEOTIDE SEQUENCE</scope>
    <source>
        <strain evidence="4">HKST-UBA02</strain>
    </source>
</reference>
<gene>
    <name evidence="4" type="ORF">KDA27_15305</name>
</gene>
<dbReference type="InterPro" id="IPR017871">
    <property type="entry name" value="ABC_transporter-like_CS"/>
</dbReference>
<dbReference type="InterPro" id="IPR027417">
    <property type="entry name" value="P-loop_NTPase"/>
</dbReference>
<sequence>MRPPNAVADAYAQSSCRGSRLTQPPQSAPCRGGRVIEVQGLRKTYGDRVAVDGISFQVEPGRIFGLLGPNGAGKTTTISCLSGLLKPTAGTIRIAGHDVVTDAREAKRSLGVVPQELAIYLEISARENLRYWGGIQGLSGKDLDDRVETILARVGLADRAKEPVKAFSGGMKRRLNLAIGLVHEPKVVLLDEPTVGVDPQSRGHILELIRERAAAGCAVLYTTHYMGEAEGLCDDFAIIDDGRIIAEGDLEELLARAGDAIQRHSVPEPSLERLFLHLTGKELRE</sequence>
<accession>A0A956NES6</accession>